<reference evidence="1 2" key="1">
    <citation type="submission" date="2021-01" db="EMBL/GenBank/DDBJ databases">
        <title>Whole genome shotgun sequence of Plantactinospora endophytica NBRC 110450.</title>
        <authorList>
            <person name="Komaki H."/>
            <person name="Tamura T."/>
        </authorList>
    </citation>
    <scope>NUCLEOTIDE SEQUENCE [LARGE SCALE GENOMIC DNA]</scope>
    <source>
        <strain evidence="1 2">NBRC 110450</strain>
    </source>
</reference>
<sequence>MTRAPVAGDVIGVGPAASIQFGGRRSLRFRVIAVDSRPTYYGFAWITGYVVDRHGAAEDKREIYVQVAGLVLLRPAPRSRRRIT</sequence>
<evidence type="ECO:0000313" key="1">
    <source>
        <dbReference type="EMBL" id="GIG88256.1"/>
    </source>
</evidence>
<protein>
    <submittedName>
        <fullName evidence="1">Uncharacterized protein</fullName>
    </submittedName>
</protein>
<organism evidence="1 2">
    <name type="scientific">Plantactinospora endophytica</name>
    <dbReference type="NCBI Taxonomy" id="673535"/>
    <lineage>
        <taxon>Bacteria</taxon>
        <taxon>Bacillati</taxon>
        <taxon>Actinomycetota</taxon>
        <taxon>Actinomycetes</taxon>
        <taxon>Micromonosporales</taxon>
        <taxon>Micromonosporaceae</taxon>
        <taxon>Plantactinospora</taxon>
    </lineage>
</organism>
<keyword evidence="2" id="KW-1185">Reference proteome</keyword>
<dbReference type="Proteomes" id="UP000646749">
    <property type="component" value="Unassembled WGS sequence"/>
</dbReference>
<name>A0ABQ4E0Q6_9ACTN</name>
<proteinExistence type="predicted"/>
<accession>A0ABQ4E0Q6</accession>
<evidence type="ECO:0000313" key="2">
    <source>
        <dbReference type="Proteomes" id="UP000646749"/>
    </source>
</evidence>
<dbReference type="EMBL" id="BONW01000013">
    <property type="protein sequence ID" value="GIG88256.1"/>
    <property type="molecule type" value="Genomic_DNA"/>
</dbReference>
<gene>
    <name evidence="1" type="ORF">Pen02_31920</name>
</gene>
<comment type="caution">
    <text evidence="1">The sequence shown here is derived from an EMBL/GenBank/DDBJ whole genome shotgun (WGS) entry which is preliminary data.</text>
</comment>